<feature type="transmembrane region" description="Helical" evidence="1">
    <location>
        <begin position="86"/>
        <end position="105"/>
    </location>
</feature>
<keyword evidence="1" id="KW-0472">Membrane</keyword>
<evidence type="ECO:0000313" key="4">
    <source>
        <dbReference type="Proteomes" id="UP001267290"/>
    </source>
</evidence>
<feature type="transmembrane region" description="Helical" evidence="1">
    <location>
        <begin position="125"/>
        <end position="147"/>
    </location>
</feature>
<feature type="transmembrane region" description="Helical" evidence="1">
    <location>
        <begin position="159"/>
        <end position="179"/>
    </location>
</feature>
<evidence type="ECO:0000313" key="3">
    <source>
        <dbReference type="EMBL" id="MDR6550396.1"/>
    </source>
</evidence>
<dbReference type="Proteomes" id="UP001267290">
    <property type="component" value="Unassembled WGS sequence"/>
</dbReference>
<keyword evidence="1" id="KW-1133">Transmembrane helix</keyword>
<dbReference type="RefSeq" id="WP_310225018.1">
    <property type="nucleotide sequence ID" value="NZ_JAVDSB010000001.1"/>
</dbReference>
<feature type="transmembrane region" description="Helical" evidence="1">
    <location>
        <begin position="231"/>
        <end position="254"/>
    </location>
</feature>
<organism evidence="3 4">
    <name type="scientific">Paenibacillus qinlingensis</name>
    <dbReference type="NCBI Taxonomy" id="1837343"/>
    <lineage>
        <taxon>Bacteria</taxon>
        <taxon>Bacillati</taxon>
        <taxon>Bacillota</taxon>
        <taxon>Bacilli</taxon>
        <taxon>Bacillales</taxon>
        <taxon>Paenibacillaceae</taxon>
        <taxon>Paenibacillus</taxon>
    </lineage>
</organism>
<feature type="domain" description="Membrane-associated sensor" evidence="2">
    <location>
        <begin position="56"/>
        <end position="275"/>
    </location>
</feature>
<protein>
    <recommendedName>
        <fullName evidence="2">Membrane-associated sensor domain-containing protein</fullName>
    </recommendedName>
</protein>
<evidence type="ECO:0000256" key="1">
    <source>
        <dbReference type="SAM" id="Phobius"/>
    </source>
</evidence>
<keyword evidence="4" id="KW-1185">Reference proteome</keyword>
<feature type="transmembrane region" description="Helical" evidence="1">
    <location>
        <begin position="260"/>
        <end position="280"/>
    </location>
</feature>
<gene>
    <name evidence="3" type="ORF">J2736_001579</name>
</gene>
<keyword evidence="1" id="KW-0812">Transmembrane</keyword>
<sequence>MKSILNNDISAFTLFTMPANRSQQRFALFIGAIIALITLLSVPFAQIELPRLNTTLPTLLGAMFCFEIFTVFIFYNQFRIGRSPQILVLCAGYFYSALMTLAYMLTFPGYFPPNIYRPGTQTAEYLYALWHAGFPVAILVFSAMSKWYAHVKLSRMQSLLATIFATLGVIGIVVLFVYGVTVYERQLPLLMSFGYVTKLFNYAIALPILLLSLAALICYYRLTRGNTVTSIWLCVAILATMLDVGITLCGGNRFSLGWYISKFDSFIFANIVLAACVTAVG</sequence>
<dbReference type="Pfam" id="PF17158">
    <property type="entry name" value="MASE4"/>
    <property type="match status" value="1"/>
</dbReference>
<feature type="transmembrane region" description="Helical" evidence="1">
    <location>
        <begin position="199"/>
        <end position="219"/>
    </location>
</feature>
<feature type="transmembrane region" description="Helical" evidence="1">
    <location>
        <begin position="56"/>
        <end position="74"/>
    </location>
</feature>
<evidence type="ECO:0000259" key="2">
    <source>
        <dbReference type="Pfam" id="PF17158"/>
    </source>
</evidence>
<dbReference type="EMBL" id="JAVDSB010000001">
    <property type="protein sequence ID" value="MDR6550396.1"/>
    <property type="molecule type" value="Genomic_DNA"/>
</dbReference>
<comment type="caution">
    <text evidence="3">The sequence shown here is derived from an EMBL/GenBank/DDBJ whole genome shotgun (WGS) entry which is preliminary data.</text>
</comment>
<reference evidence="3 4" key="1">
    <citation type="submission" date="2023-07" db="EMBL/GenBank/DDBJ databases">
        <title>Sorghum-associated microbial communities from plants grown in Nebraska, USA.</title>
        <authorList>
            <person name="Schachtman D."/>
        </authorList>
    </citation>
    <scope>NUCLEOTIDE SEQUENCE [LARGE SCALE GENOMIC DNA]</scope>
    <source>
        <strain evidence="3 4">CC258</strain>
    </source>
</reference>
<name>A0ABU1NSF2_9BACL</name>
<dbReference type="InterPro" id="IPR033424">
    <property type="entry name" value="MASE4"/>
</dbReference>
<accession>A0ABU1NSF2</accession>
<proteinExistence type="predicted"/>
<feature type="transmembrane region" description="Helical" evidence="1">
    <location>
        <begin position="26"/>
        <end position="44"/>
    </location>
</feature>